<reference evidence="1" key="1">
    <citation type="submission" date="1997-01" db="EMBL/GenBank/DDBJ databases">
        <authorList>
            <person name="von Eichel-Streiber C."/>
        </authorList>
    </citation>
    <scope>NUCLEOTIDE SEQUENCE</scope>
    <source>
        <strain evidence="1">8864</strain>
    </source>
</reference>
<proteinExistence type="predicted"/>
<organism evidence="1">
    <name type="scientific">Clostridioides difficile</name>
    <name type="common">Peptoclostridium difficile</name>
    <dbReference type="NCBI Taxonomy" id="1496"/>
    <lineage>
        <taxon>Bacteria</taxon>
        <taxon>Bacillati</taxon>
        <taxon>Bacillota</taxon>
        <taxon>Clostridia</taxon>
        <taxon>Peptostreptococcales</taxon>
        <taxon>Peptostreptococcaceae</taxon>
        <taxon>Clostridioides</taxon>
    </lineage>
</organism>
<evidence type="ECO:0000313" key="1">
    <source>
        <dbReference type="EMBL" id="CAA71691.1"/>
    </source>
</evidence>
<accession>O86142</accession>
<reference evidence="1" key="2">
    <citation type="submission" date="1998-08" db="EMBL/GenBank/DDBJ databases">
        <authorList>
            <person name="Soehn F."/>
            <person name="Leukel P."/>
            <person name="Weidmann M."/>
            <person name="Eichel-Streiber C.V."/>
            <person name="Braun V."/>
        </authorList>
    </citation>
    <scope>NUCLEOTIDE SEQUENCE</scope>
    <source>
        <strain evidence="1">8864</strain>
    </source>
</reference>
<name>O86142_CLODI</name>
<dbReference type="EMBL" id="Y10689">
    <property type="protein sequence ID" value="CAA71691.1"/>
    <property type="molecule type" value="Genomic_DNA"/>
</dbReference>
<dbReference type="AlphaFoldDB" id="O86142"/>
<protein>
    <submittedName>
        <fullName evidence="1">TcdC protein</fullName>
    </submittedName>
</protein>
<sequence>MFSKKMRVTNLVMKEKEILRK</sequence>
<gene>
    <name evidence="1" type="primary">tcdC</name>
</gene>